<organism evidence="2 3">
    <name type="scientific">Acrodontium crateriforme</name>
    <dbReference type="NCBI Taxonomy" id="150365"/>
    <lineage>
        <taxon>Eukaryota</taxon>
        <taxon>Fungi</taxon>
        <taxon>Dikarya</taxon>
        <taxon>Ascomycota</taxon>
        <taxon>Pezizomycotina</taxon>
        <taxon>Dothideomycetes</taxon>
        <taxon>Dothideomycetidae</taxon>
        <taxon>Mycosphaerellales</taxon>
        <taxon>Teratosphaeriaceae</taxon>
        <taxon>Acrodontium</taxon>
    </lineage>
</organism>
<name>A0AAQ3M6L4_9PEZI</name>
<reference evidence="2 3" key="1">
    <citation type="submission" date="2023-11" db="EMBL/GenBank/DDBJ databases">
        <title>An acidophilic fungus is an integral part of prey digestion in a carnivorous sundew plant.</title>
        <authorList>
            <person name="Tsai I.J."/>
        </authorList>
    </citation>
    <scope>NUCLEOTIDE SEQUENCE [LARGE SCALE GENOMIC DNA]</scope>
    <source>
        <strain evidence="2">169a</strain>
    </source>
</reference>
<evidence type="ECO:0000313" key="2">
    <source>
        <dbReference type="EMBL" id="WPH01882.1"/>
    </source>
</evidence>
<keyword evidence="1" id="KW-0812">Transmembrane</keyword>
<dbReference type="EMBL" id="CP138586">
    <property type="protein sequence ID" value="WPH01882.1"/>
    <property type="molecule type" value="Genomic_DNA"/>
</dbReference>
<dbReference type="PANTHER" id="PTHR39605">
    <property type="entry name" value="MAJOR FACILITATOR SUPERFAMILY (MFS) PROFILE DOMAIN-CONTAINING PROTEIN"/>
    <property type="match status" value="1"/>
</dbReference>
<dbReference type="PANTHER" id="PTHR39605:SF1">
    <property type="entry name" value="MAJOR FACILITATOR SUPERFAMILY (MFS) PROFILE DOMAIN-CONTAINING PROTEIN"/>
    <property type="match status" value="1"/>
</dbReference>
<keyword evidence="1" id="KW-1133">Transmembrane helix</keyword>
<feature type="transmembrane region" description="Helical" evidence="1">
    <location>
        <begin position="137"/>
        <end position="157"/>
    </location>
</feature>
<evidence type="ECO:0000313" key="3">
    <source>
        <dbReference type="Proteomes" id="UP001303373"/>
    </source>
</evidence>
<gene>
    <name evidence="2" type="ORF">R9X50_00473600</name>
</gene>
<keyword evidence="3" id="KW-1185">Reference proteome</keyword>
<feature type="transmembrane region" description="Helical" evidence="1">
    <location>
        <begin position="102"/>
        <end position="125"/>
    </location>
</feature>
<dbReference type="Proteomes" id="UP001303373">
    <property type="component" value="Chromosome 7"/>
</dbReference>
<protein>
    <submittedName>
        <fullName evidence="2">Uncharacterized protein</fullName>
    </submittedName>
</protein>
<proteinExistence type="predicted"/>
<dbReference type="AlphaFoldDB" id="A0AAQ3M6L4"/>
<sequence length="172" mass="18978">MSTIQELANPFHAYIFGTSFWYFLRGIMRIIDPETVIAWFRPPSQAFMTANDLEIYTTWTDGFGLLTLSMLLLALADTLPLPGQLRGSSLSSAGSSETKRPFARAAVLITMFHHVTTGIGAYQHWVKPSHRTVAMDIGVYGNIGLTVLGVVALMTSLKDEDEVVVKKRGKKA</sequence>
<evidence type="ECO:0000256" key="1">
    <source>
        <dbReference type="SAM" id="Phobius"/>
    </source>
</evidence>
<accession>A0AAQ3M6L4</accession>
<keyword evidence="1" id="KW-0472">Membrane</keyword>